<dbReference type="EMBL" id="JACNEP010000001">
    <property type="protein sequence ID" value="MBC3764624.1"/>
    <property type="molecule type" value="Genomic_DNA"/>
</dbReference>
<keyword evidence="1" id="KW-0472">Membrane</keyword>
<name>A0A8J6IQK6_9ALTE</name>
<feature type="transmembrane region" description="Helical" evidence="1">
    <location>
        <begin position="25"/>
        <end position="43"/>
    </location>
</feature>
<dbReference type="RefSeq" id="WP_186505086.1">
    <property type="nucleotide sequence ID" value="NZ_JACNEP010000001.1"/>
</dbReference>
<keyword evidence="1" id="KW-0812">Transmembrane</keyword>
<reference evidence="2" key="1">
    <citation type="journal article" date="2018" name="Int. J. Syst. Evol. Microbiol.">
        <title>Neptunicella marina gen. nov., sp. nov., isolated from surface seawater.</title>
        <authorList>
            <person name="Liu X."/>
            <person name="Lai Q."/>
            <person name="Du Y."/>
            <person name="Zhang X."/>
            <person name="Liu Z."/>
            <person name="Sun F."/>
            <person name="Shao Z."/>
        </authorList>
    </citation>
    <scope>NUCLEOTIDE SEQUENCE</scope>
    <source>
        <strain evidence="2">S27-2</strain>
    </source>
</reference>
<feature type="transmembrane region" description="Helical" evidence="1">
    <location>
        <begin position="49"/>
        <end position="68"/>
    </location>
</feature>
<accession>A0A8J6IQK6</accession>
<evidence type="ECO:0000313" key="3">
    <source>
        <dbReference type="Proteomes" id="UP000601768"/>
    </source>
</evidence>
<gene>
    <name evidence="2" type="ORF">H8B19_01955</name>
</gene>
<keyword evidence="3" id="KW-1185">Reference proteome</keyword>
<reference evidence="2" key="2">
    <citation type="submission" date="2020-08" db="EMBL/GenBank/DDBJ databases">
        <authorList>
            <person name="Lai Q."/>
        </authorList>
    </citation>
    <scope>NUCLEOTIDE SEQUENCE</scope>
    <source>
        <strain evidence="2">S27-2</strain>
    </source>
</reference>
<evidence type="ECO:0000313" key="2">
    <source>
        <dbReference type="EMBL" id="MBC3764624.1"/>
    </source>
</evidence>
<protein>
    <submittedName>
        <fullName evidence="2">Uncharacterized protein</fullName>
    </submittedName>
</protein>
<organism evidence="2 3">
    <name type="scientific">Neptunicella marina</name>
    <dbReference type="NCBI Taxonomy" id="2125989"/>
    <lineage>
        <taxon>Bacteria</taxon>
        <taxon>Pseudomonadati</taxon>
        <taxon>Pseudomonadota</taxon>
        <taxon>Gammaproteobacteria</taxon>
        <taxon>Alteromonadales</taxon>
        <taxon>Alteromonadaceae</taxon>
        <taxon>Neptunicella</taxon>
    </lineage>
</organism>
<proteinExistence type="predicted"/>
<evidence type="ECO:0000256" key="1">
    <source>
        <dbReference type="SAM" id="Phobius"/>
    </source>
</evidence>
<comment type="caution">
    <text evidence="2">The sequence shown here is derived from an EMBL/GenBank/DDBJ whole genome shotgun (WGS) entry which is preliminary data.</text>
</comment>
<dbReference type="AlphaFoldDB" id="A0A8J6IQK6"/>
<keyword evidence="1" id="KW-1133">Transmembrane helix</keyword>
<sequence>MRDIQEEMLTGEIKSSKGFVSASKWLKVSLACLVVCAYFTDAAWLTDVIVFSVVLSLILPLVFFDVFIQKLLEYNTLKVQERQVFNAKEANEHFEKLYKKVGR</sequence>
<dbReference type="Proteomes" id="UP000601768">
    <property type="component" value="Unassembled WGS sequence"/>
</dbReference>